<sequence length="105" mass="12128">IQKQEEDSEQMKPLLKELKSLLTNWKLSTENISSLMILMEGYTRSGKFEPVGLIHDQIMRRQDATAPPRAPHGVPVVDRRHDGHVVRRHDGQFYILETELVPDDI</sequence>
<proteinExistence type="predicted"/>
<evidence type="ECO:0000313" key="1">
    <source>
        <dbReference type="EMBL" id="CRZ08880.1"/>
    </source>
</evidence>
<organism evidence="1">
    <name type="scientific">Spongospora subterranea</name>
    <dbReference type="NCBI Taxonomy" id="70186"/>
    <lineage>
        <taxon>Eukaryota</taxon>
        <taxon>Sar</taxon>
        <taxon>Rhizaria</taxon>
        <taxon>Endomyxa</taxon>
        <taxon>Phytomyxea</taxon>
        <taxon>Plasmodiophorida</taxon>
        <taxon>Plasmodiophoridae</taxon>
        <taxon>Spongospora</taxon>
    </lineage>
</organism>
<accession>A0A0H5R3V4</accession>
<dbReference type="AlphaFoldDB" id="A0A0H5R3V4"/>
<name>A0A0H5R3V4_9EUKA</name>
<feature type="non-terminal residue" evidence="1">
    <location>
        <position position="1"/>
    </location>
</feature>
<protein>
    <submittedName>
        <fullName evidence="1">Uncharacterized protein</fullName>
    </submittedName>
</protein>
<feature type="non-terminal residue" evidence="1">
    <location>
        <position position="105"/>
    </location>
</feature>
<dbReference type="EMBL" id="HACM01008438">
    <property type="protein sequence ID" value="CRZ08880.1"/>
    <property type="molecule type" value="Transcribed_RNA"/>
</dbReference>
<reference evidence="1" key="1">
    <citation type="submission" date="2015-04" db="EMBL/GenBank/DDBJ databases">
        <title>The genome sequence of the plant pathogenic Rhizarian Plasmodiophora brassicae reveals insights in its biotrophic life cycle and the origin of chitin synthesis.</title>
        <authorList>
            <person name="Schwelm A."/>
            <person name="Fogelqvist J."/>
            <person name="Knaust A."/>
            <person name="Julke S."/>
            <person name="Lilja T."/>
            <person name="Dhandapani V."/>
            <person name="Bonilla-Rosso G."/>
            <person name="Karlsson M."/>
            <person name="Shevchenko A."/>
            <person name="Choi S.R."/>
            <person name="Kim H.G."/>
            <person name="Park J.Y."/>
            <person name="Lim Y.P."/>
            <person name="Ludwig-Muller J."/>
            <person name="Dixelius C."/>
        </authorList>
    </citation>
    <scope>NUCLEOTIDE SEQUENCE</scope>
    <source>
        <tissue evidence="1">Potato root galls</tissue>
    </source>
</reference>